<dbReference type="Gene3D" id="3.30.40.10">
    <property type="entry name" value="Zinc/RING finger domain, C3HC4 (zinc finger)"/>
    <property type="match status" value="1"/>
</dbReference>
<evidence type="ECO:0000256" key="14">
    <source>
        <dbReference type="SAM" id="MobiDB-lite"/>
    </source>
</evidence>
<evidence type="ECO:0000256" key="6">
    <source>
        <dbReference type="ARBA" id="ARBA00022692"/>
    </source>
</evidence>
<dbReference type="EC" id="2.3.2.27" evidence="4"/>
<evidence type="ECO:0000313" key="18">
    <source>
        <dbReference type="EnsemblPlants" id="PNT75842"/>
    </source>
</evidence>
<evidence type="ECO:0000256" key="2">
    <source>
        <dbReference type="ARBA" id="ARBA00004167"/>
    </source>
</evidence>
<keyword evidence="11 15" id="KW-1133">Transmembrane helix</keyword>
<keyword evidence="12 15" id="KW-0472">Membrane</keyword>
<keyword evidence="5" id="KW-0808">Transferase</keyword>
<dbReference type="AlphaFoldDB" id="I1GY92"/>
<evidence type="ECO:0000256" key="1">
    <source>
        <dbReference type="ARBA" id="ARBA00000900"/>
    </source>
</evidence>
<dbReference type="InterPro" id="IPR044600">
    <property type="entry name" value="ATL1/ATL16-like"/>
</dbReference>
<evidence type="ECO:0000256" key="5">
    <source>
        <dbReference type="ARBA" id="ARBA00022679"/>
    </source>
</evidence>
<keyword evidence="10" id="KW-0862">Zinc</keyword>
<dbReference type="RefSeq" id="XP_003560696.1">
    <property type="nucleotide sequence ID" value="XM_003560648.3"/>
</dbReference>
<accession>I1GY92</accession>
<dbReference type="GO" id="GO:0008270">
    <property type="term" value="F:zinc ion binding"/>
    <property type="evidence" value="ECO:0007669"/>
    <property type="project" value="UniProtKB-KW"/>
</dbReference>
<evidence type="ECO:0000256" key="9">
    <source>
        <dbReference type="ARBA" id="ARBA00022786"/>
    </source>
</evidence>
<dbReference type="PANTHER" id="PTHR46913">
    <property type="entry name" value="RING-H2 FINGER PROTEIN ATL16"/>
    <property type="match status" value="1"/>
</dbReference>
<reference evidence="17" key="2">
    <citation type="submission" date="2017-06" db="EMBL/GenBank/DDBJ databases">
        <title>WGS assembly of Brachypodium distachyon.</title>
        <authorList>
            <consortium name="The International Brachypodium Initiative"/>
            <person name="Lucas S."/>
            <person name="Harmon-Smith M."/>
            <person name="Lail K."/>
            <person name="Tice H."/>
            <person name="Grimwood J."/>
            <person name="Bruce D."/>
            <person name="Barry K."/>
            <person name="Shu S."/>
            <person name="Lindquist E."/>
            <person name="Wang M."/>
            <person name="Pitluck S."/>
            <person name="Vogel J.P."/>
            <person name="Garvin D.F."/>
            <person name="Mockler T.C."/>
            <person name="Schmutz J."/>
            <person name="Rokhsar D."/>
            <person name="Bevan M.W."/>
        </authorList>
    </citation>
    <scope>NUCLEOTIDE SEQUENCE</scope>
    <source>
        <strain evidence="17">Bd21</strain>
    </source>
</reference>
<feature type="domain" description="RING-type" evidence="16">
    <location>
        <begin position="141"/>
        <end position="183"/>
    </location>
</feature>
<dbReference type="GO" id="GO:0016567">
    <property type="term" value="P:protein ubiquitination"/>
    <property type="evidence" value="ECO:0007669"/>
    <property type="project" value="InterPro"/>
</dbReference>
<evidence type="ECO:0000313" key="17">
    <source>
        <dbReference type="EMBL" id="PNT75842.1"/>
    </source>
</evidence>
<proteinExistence type="predicted"/>
<evidence type="ECO:0000256" key="10">
    <source>
        <dbReference type="ARBA" id="ARBA00022833"/>
    </source>
</evidence>
<evidence type="ECO:0000256" key="7">
    <source>
        <dbReference type="ARBA" id="ARBA00022723"/>
    </source>
</evidence>
<evidence type="ECO:0000256" key="3">
    <source>
        <dbReference type="ARBA" id="ARBA00004906"/>
    </source>
</evidence>
<dbReference type="InterPro" id="IPR001841">
    <property type="entry name" value="Znf_RING"/>
</dbReference>
<dbReference type="SUPFAM" id="SSF57850">
    <property type="entry name" value="RING/U-box"/>
    <property type="match status" value="1"/>
</dbReference>
<keyword evidence="7" id="KW-0479">Metal-binding</keyword>
<sequence>MLNLYPRLALAASGTFSVEEDEPQICYGIMVAFVSLLLFCVLVAVVSVARACAITSLIVLLFGLVGWFGPRGGAAAVAAARRNGTRQQQPSVASAAPAPTAAVRLAHRCTCGMTDAAIGTLPTFAYEATGDEGARQSCLLCAVCLEDVQAGQTIRELPPCRHLFHVDCIDLWLHTHRTCPLCRCELPLPPPRKATSKAAAAGTETESSTNATLPPV</sequence>
<keyword evidence="8 13" id="KW-0863">Zinc-finger</keyword>
<dbReference type="HOGENOM" id="CLU_013137_12_0_1"/>
<dbReference type="Pfam" id="PF13639">
    <property type="entry name" value="zf-RING_2"/>
    <property type="match status" value="1"/>
</dbReference>
<evidence type="ECO:0000256" key="12">
    <source>
        <dbReference type="ARBA" id="ARBA00023136"/>
    </source>
</evidence>
<keyword evidence="6 15" id="KW-0812">Transmembrane</keyword>
<feature type="transmembrane region" description="Helical" evidence="15">
    <location>
        <begin position="51"/>
        <end position="69"/>
    </location>
</feature>
<dbReference type="OrthoDB" id="8062037at2759"/>
<dbReference type="Gramene" id="PNT75842">
    <property type="protein sequence ID" value="PNT75842"/>
    <property type="gene ID" value="BRADI_1g39010v3"/>
</dbReference>
<gene>
    <name evidence="18" type="primary">LOC100825673</name>
    <name evidence="17" type="ORF">BRADI_1g39010v3</name>
</gene>
<evidence type="ECO:0000256" key="11">
    <source>
        <dbReference type="ARBA" id="ARBA00022989"/>
    </source>
</evidence>
<dbReference type="GeneID" id="100825673"/>
<feature type="compositionally biased region" description="Low complexity" evidence="14">
    <location>
        <begin position="196"/>
        <end position="216"/>
    </location>
</feature>
<dbReference type="GO" id="GO:0061630">
    <property type="term" value="F:ubiquitin protein ligase activity"/>
    <property type="evidence" value="ECO:0007669"/>
    <property type="project" value="UniProtKB-EC"/>
</dbReference>
<dbReference type="GO" id="GO:0016020">
    <property type="term" value="C:membrane"/>
    <property type="evidence" value="ECO:0007669"/>
    <property type="project" value="UniProtKB-SubCell"/>
</dbReference>
<evidence type="ECO:0000256" key="15">
    <source>
        <dbReference type="SAM" id="Phobius"/>
    </source>
</evidence>
<dbReference type="EMBL" id="CM000880">
    <property type="protein sequence ID" value="PNT75842.1"/>
    <property type="molecule type" value="Genomic_DNA"/>
</dbReference>
<dbReference type="KEGG" id="bdi:100825673"/>
<dbReference type="Proteomes" id="UP000008810">
    <property type="component" value="Chromosome 1"/>
</dbReference>
<feature type="transmembrane region" description="Helical" evidence="15">
    <location>
        <begin position="27"/>
        <end position="46"/>
    </location>
</feature>
<dbReference type="PROSITE" id="PS50089">
    <property type="entry name" value="ZF_RING_2"/>
    <property type="match status" value="1"/>
</dbReference>
<evidence type="ECO:0000256" key="8">
    <source>
        <dbReference type="ARBA" id="ARBA00022771"/>
    </source>
</evidence>
<reference evidence="18" key="3">
    <citation type="submission" date="2018-08" db="UniProtKB">
        <authorList>
            <consortium name="EnsemblPlants"/>
        </authorList>
    </citation>
    <scope>IDENTIFICATION</scope>
    <source>
        <strain evidence="18">cv. Bd21</strain>
    </source>
</reference>
<evidence type="ECO:0000259" key="16">
    <source>
        <dbReference type="PROSITE" id="PS50089"/>
    </source>
</evidence>
<dbReference type="eggNOG" id="KOG0800">
    <property type="taxonomic scope" value="Eukaryota"/>
</dbReference>
<evidence type="ECO:0000313" key="19">
    <source>
        <dbReference type="Proteomes" id="UP000008810"/>
    </source>
</evidence>
<name>I1GY92_BRADI</name>
<keyword evidence="9" id="KW-0833">Ubl conjugation pathway</keyword>
<evidence type="ECO:0000256" key="13">
    <source>
        <dbReference type="PROSITE-ProRule" id="PRU00175"/>
    </source>
</evidence>
<feature type="region of interest" description="Disordered" evidence="14">
    <location>
        <begin position="195"/>
        <end position="216"/>
    </location>
</feature>
<comment type="subcellular location">
    <subcellularLocation>
        <location evidence="2">Membrane</location>
        <topology evidence="2">Single-pass membrane protein</topology>
    </subcellularLocation>
</comment>
<dbReference type="CDD" id="cd16461">
    <property type="entry name" value="RING-H2_EL5-like"/>
    <property type="match status" value="1"/>
</dbReference>
<comment type="catalytic activity">
    <reaction evidence="1">
        <text>S-ubiquitinyl-[E2 ubiquitin-conjugating enzyme]-L-cysteine + [acceptor protein]-L-lysine = [E2 ubiquitin-conjugating enzyme]-L-cysteine + N(6)-ubiquitinyl-[acceptor protein]-L-lysine.</text>
        <dbReference type="EC" id="2.3.2.27"/>
    </reaction>
</comment>
<organism evidence="18">
    <name type="scientific">Brachypodium distachyon</name>
    <name type="common">Purple false brome</name>
    <name type="synonym">Trachynia distachya</name>
    <dbReference type="NCBI Taxonomy" id="15368"/>
    <lineage>
        <taxon>Eukaryota</taxon>
        <taxon>Viridiplantae</taxon>
        <taxon>Streptophyta</taxon>
        <taxon>Embryophyta</taxon>
        <taxon>Tracheophyta</taxon>
        <taxon>Spermatophyta</taxon>
        <taxon>Magnoliopsida</taxon>
        <taxon>Liliopsida</taxon>
        <taxon>Poales</taxon>
        <taxon>Poaceae</taxon>
        <taxon>BOP clade</taxon>
        <taxon>Pooideae</taxon>
        <taxon>Stipodae</taxon>
        <taxon>Brachypodieae</taxon>
        <taxon>Brachypodium</taxon>
    </lineage>
</organism>
<dbReference type="InterPro" id="IPR013083">
    <property type="entry name" value="Znf_RING/FYVE/PHD"/>
</dbReference>
<comment type="pathway">
    <text evidence="3">Protein modification; protein ubiquitination.</text>
</comment>
<reference evidence="17 18" key="1">
    <citation type="journal article" date="2010" name="Nature">
        <title>Genome sequencing and analysis of the model grass Brachypodium distachyon.</title>
        <authorList>
            <consortium name="International Brachypodium Initiative"/>
        </authorList>
    </citation>
    <scope>NUCLEOTIDE SEQUENCE [LARGE SCALE GENOMIC DNA]</scope>
    <source>
        <strain evidence="17">Bd21</strain>
        <strain evidence="18">cv. Bd21</strain>
    </source>
</reference>
<dbReference type="SMART" id="SM00184">
    <property type="entry name" value="RING"/>
    <property type="match status" value="1"/>
</dbReference>
<dbReference type="OMA" id="CESCACY"/>
<dbReference type="PANTHER" id="PTHR46913:SF1">
    <property type="entry name" value="RING-H2 FINGER PROTEIN ATL16"/>
    <property type="match status" value="1"/>
</dbReference>
<keyword evidence="19" id="KW-1185">Reference proteome</keyword>
<dbReference type="EnsemblPlants" id="PNT75842">
    <property type="protein sequence ID" value="PNT75842"/>
    <property type="gene ID" value="BRADI_1g39010v3"/>
</dbReference>
<evidence type="ECO:0000256" key="4">
    <source>
        <dbReference type="ARBA" id="ARBA00012483"/>
    </source>
</evidence>
<protein>
    <recommendedName>
        <fullName evidence="4">RING-type E3 ubiquitin transferase</fullName>
        <ecNumber evidence="4">2.3.2.27</ecNumber>
    </recommendedName>
</protein>